<dbReference type="PANTHER" id="PTHR14187:SF5">
    <property type="entry name" value="HEAT SHOCK 70 KDA PROTEIN 12A"/>
    <property type="match status" value="1"/>
</dbReference>
<reference evidence="1" key="1">
    <citation type="submission" date="2022-11" db="EMBL/GenBank/DDBJ databases">
        <title>Centuries of genome instability and evolution in soft-shell clam transmissible cancer (bioRxiv).</title>
        <authorList>
            <person name="Hart S.F.M."/>
            <person name="Yonemitsu M.A."/>
            <person name="Giersch R.M."/>
            <person name="Beal B.F."/>
            <person name="Arriagada G."/>
            <person name="Davis B.W."/>
            <person name="Ostrander E.A."/>
            <person name="Goff S.P."/>
            <person name="Metzger M.J."/>
        </authorList>
    </citation>
    <scope>NUCLEOTIDE SEQUENCE</scope>
    <source>
        <strain evidence="1">MELC-2E11</strain>
        <tissue evidence="1">Siphon/mantle</tissue>
    </source>
</reference>
<sequence length="418" mass="46480">MSSEFGSVWSEIWPESSDLVNPDSLLSTSAISDVANLEQSGLKASKFRSSCGVDTAVQEIGEDGSITEFPKNLGTTSGATRVDSDFQRFFFSLFGNDFADTYVKKHKLDFLELQYEFEMKKKRFTLESDLGASLELPHSLIKMYTAKYKQSIQFLIDDSDYVGKIVSNDEYLILNKNVMKDIFGPAVKSTVGYLTNLTRDPEVKQCDAIILVGGFVDSAVVSGAVRFYFPNSNMITVEEAELCVLRGGVLLGHSPDPDFSFQSKFSYGLGMAVPFNENTHPKKKRFIADEVQYCTDVFQPLIFSGKKYKIGELSRSVTLRLNRPNQKRLAVPIYVLRDKKVQFTTDEGCSPIGKLIVNLEDRKQGKAAVEIQMTLLGDSLVVMGTEEGSIDRTDAAFPLRPVPSTDARNVKFAAILKL</sequence>
<dbReference type="InterPro" id="IPR043129">
    <property type="entry name" value="ATPase_NBD"/>
</dbReference>
<protein>
    <submittedName>
        <fullName evidence="1">HS12B-like protein</fullName>
    </submittedName>
</protein>
<dbReference type="SUPFAM" id="SSF53067">
    <property type="entry name" value="Actin-like ATPase domain"/>
    <property type="match status" value="1"/>
</dbReference>
<name>A0ABY7DQU4_MYAAR</name>
<gene>
    <name evidence="1" type="ORF">MAR_023856</name>
</gene>
<evidence type="ECO:0000313" key="2">
    <source>
        <dbReference type="Proteomes" id="UP001164746"/>
    </source>
</evidence>
<keyword evidence="2" id="KW-1185">Reference proteome</keyword>
<proteinExistence type="predicted"/>
<accession>A0ABY7DQU4</accession>
<dbReference type="Proteomes" id="UP001164746">
    <property type="component" value="Chromosome 3"/>
</dbReference>
<evidence type="ECO:0000313" key="1">
    <source>
        <dbReference type="EMBL" id="WAQ99483.1"/>
    </source>
</evidence>
<dbReference type="PANTHER" id="PTHR14187">
    <property type="entry name" value="ALPHA KINASE/ELONGATION FACTOR 2 KINASE"/>
    <property type="match status" value="1"/>
</dbReference>
<dbReference type="EMBL" id="CP111014">
    <property type="protein sequence ID" value="WAQ99483.1"/>
    <property type="molecule type" value="Genomic_DNA"/>
</dbReference>
<organism evidence="1 2">
    <name type="scientific">Mya arenaria</name>
    <name type="common">Soft-shell clam</name>
    <dbReference type="NCBI Taxonomy" id="6604"/>
    <lineage>
        <taxon>Eukaryota</taxon>
        <taxon>Metazoa</taxon>
        <taxon>Spiralia</taxon>
        <taxon>Lophotrochozoa</taxon>
        <taxon>Mollusca</taxon>
        <taxon>Bivalvia</taxon>
        <taxon>Autobranchia</taxon>
        <taxon>Heteroconchia</taxon>
        <taxon>Euheterodonta</taxon>
        <taxon>Imparidentia</taxon>
        <taxon>Neoheterodontei</taxon>
        <taxon>Myida</taxon>
        <taxon>Myoidea</taxon>
        <taxon>Myidae</taxon>
        <taxon>Mya</taxon>
    </lineage>
</organism>